<dbReference type="CDD" id="cd00657">
    <property type="entry name" value="Ferritin_like"/>
    <property type="match status" value="1"/>
</dbReference>
<protein>
    <recommendedName>
        <fullName evidence="3">Ferritin</fullName>
    </recommendedName>
</protein>
<accession>A0A150TDL0</accession>
<evidence type="ECO:0000313" key="2">
    <source>
        <dbReference type="Proteomes" id="UP000075502"/>
    </source>
</evidence>
<reference evidence="1 2" key="1">
    <citation type="submission" date="2014-02" db="EMBL/GenBank/DDBJ databases">
        <title>The small core and large imbalanced accessory genome model reveals a collaborative survival strategy of Sorangium cellulosum strains in nature.</title>
        <authorList>
            <person name="Han K."/>
            <person name="Peng R."/>
            <person name="Blom J."/>
            <person name="Li Y.-Z."/>
        </authorList>
    </citation>
    <scope>NUCLEOTIDE SEQUENCE [LARGE SCALE GENOMIC DNA]</scope>
    <source>
        <strain evidence="1 2">So0007-03</strain>
    </source>
</reference>
<dbReference type="EMBL" id="JEME01002933">
    <property type="protein sequence ID" value="KYG02785.1"/>
    <property type="molecule type" value="Genomic_DNA"/>
</dbReference>
<dbReference type="AlphaFoldDB" id="A0A150TDL0"/>
<proteinExistence type="predicted"/>
<comment type="caution">
    <text evidence="1">The sequence shown here is derived from an EMBL/GenBank/DDBJ whole genome shotgun (WGS) entry which is preliminary data.</text>
</comment>
<organism evidence="1 2">
    <name type="scientific">Sorangium cellulosum</name>
    <name type="common">Polyangium cellulosum</name>
    <dbReference type="NCBI Taxonomy" id="56"/>
    <lineage>
        <taxon>Bacteria</taxon>
        <taxon>Pseudomonadati</taxon>
        <taxon>Myxococcota</taxon>
        <taxon>Polyangia</taxon>
        <taxon>Polyangiales</taxon>
        <taxon>Polyangiaceae</taxon>
        <taxon>Sorangium</taxon>
    </lineage>
</organism>
<gene>
    <name evidence="1" type="ORF">BE21_04970</name>
</gene>
<evidence type="ECO:0000313" key="1">
    <source>
        <dbReference type="EMBL" id="KYG02785.1"/>
    </source>
</evidence>
<sequence length="442" mass="46957">MASSNPIDKILLRVLSLSLAPLAGGCGIDTSVFEPIPCASEGRTPYLAGAEPGAPADYVELRMIASPSGAMTPSALESVGEKCSGAADRPACEEEIAAATSTKGFRLGDCVDYCPDHILIVNTGDEVTVLDTRDAVRAWLGPVDAPADAVLAASLAGYTVRCSKPDEGGVRPDGDAYEVLATRYTATCAPIERTLYVLGVDAGGGVQELETEVIESESGACVGRRPAGLLRAAGRGATPVGAYFANVARLEAASVWAFDVLGRELAHHGAPRPLVERARAAGRDEVRHARVMRRLSARYGGRWQPPRVEPRPVRSLEELAIDNATEGCVRETYGALVGMWQGRFARDPLVRRVMARVARDEARHAKLSWAIDVWARPRLSAAERRRVDEARRGALSALEEEARREVAPALVVHAGMPGREAARRLSRNFAEAIVAGAAGVGA</sequence>
<dbReference type="Proteomes" id="UP000075502">
    <property type="component" value="Unassembled WGS sequence"/>
</dbReference>
<dbReference type="SUPFAM" id="SSF47240">
    <property type="entry name" value="Ferritin-like"/>
    <property type="match status" value="1"/>
</dbReference>
<dbReference type="InterPro" id="IPR009078">
    <property type="entry name" value="Ferritin-like_SF"/>
</dbReference>
<name>A0A150TDL0_SORCE</name>
<evidence type="ECO:0008006" key="3">
    <source>
        <dbReference type="Google" id="ProtNLM"/>
    </source>
</evidence>